<dbReference type="Proteomes" id="UP001595803">
    <property type="component" value="Unassembled WGS sequence"/>
</dbReference>
<dbReference type="RefSeq" id="WP_380102132.1">
    <property type="nucleotide sequence ID" value="NZ_JBHRZG010000011.1"/>
</dbReference>
<sequence>MTETVTLTDGTDVVLVPWTLDEAIQNAALMRAAVERLTAPLRGGTDDSATEQGLEQLRQVIVPSLQDPAHAPRIALTDLGPVLDAVARVNRLDRLLGTAMKLHLRFVQARALATADV</sequence>
<gene>
    <name evidence="1" type="ORF">ACFOSB_11635</name>
</gene>
<accession>A0ABV7Z913</accession>
<evidence type="ECO:0000313" key="1">
    <source>
        <dbReference type="EMBL" id="MFC3833509.1"/>
    </source>
</evidence>
<name>A0ABV7Z913_9DEIO</name>
<proteinExistence type="predicted"/>
<protein>
    <submittedName>
        <fullName evidence="1">Uncharacterized protein</fullName>
    </submittedName>
</protein>
<reference evidence="2" key="1">
    <citation type="journal article" date="2019" name="Int. J. Syst. Evol. Microbiol.">
        <title>The Global Catalogue of Microorganisms (GCM) 10K type strain sequencing project: providing services to taxonomists for standard genome sequencing and annotation.</title>
        <authorList>
            <consortium name="The Broad Institute Genomics Platform"/>
            <consortium name="The Broad Institute Genome Sequencing Center for Infectious Disease"/>
            <person name="Wu L."/>
            <person name="Ma J."/>
        </authorList>
    </citation>
    <scope>NUCLEOTIDE SEQUENCE [LARGE SCALE GENOMIC DNA]</scope>
    <source>
        <strain evidence="2">CCTCC AB 2017081</strain>
    </source>
</reference>
<keyword evidence="2" id="KW-1185">Reference proteome</keyword>
<comment type="caution">
    <text evidence="1">The sequence shown here is derived from an EMBL/GenBank/DDBJ whole genome shotgun (WGS) entry which is preliminary data.</text>
</comment>
<evidence type="ECO:0000313" key="2">
    <source>
        <dbReference type="Proteomes" id="UP001595803"/>
    </source>
</evidence>
<dbReference type="EMBL" id="JBHRZG010000011">
    <property type="protein sequence ID" value="MFC3833509.1"/>
    <property type="molecule type" value="Genomic_DNA"/>
</dbReference>
<organism evidence="1 2">
    <name type="scientific">Deinococcus rufus</name>
    <dbReference type="NCBI Taxonomy" id="2136097"/>
    <lineage>
        <taxon>Bacteria</taxon>
        <taxon>Thermotogati</taxon>
        <taxon>Deinococcota</taxon>
        <taxon>Deinococci</taxon>
        <taxon>Deinococcales</taxon>
        <taxon>Deinococcaceae</taxon>
        <taxon>Deinococcus</taxon>
    </lineage>
</organism>